<feature type="chain" id="PRO_5046023099" evidence="2">
    <location>
        <begin position="21"/>
        <end position="306"/>
    </location>
</feature>
<sequence length="306" mass="30577">MAPPRVWALAIALAVPLVSASPVGPRDGQGLWPPPTPTWWFPGPPSSTVTVSPINPGGPLIPDPGNPGGSPSPDPVVPGGPIEADPTTPGGDLNPDDPSYGSYGDDGSSTTLKAGRAVAAGAQDGAPGPILGFGLPANPVITANPVIPAGPFNTERGDGNNGFLLPPGDLIPSGPMRPALLPNQAVVPAPPEHNDRSVNIPAQSNSAAAAAPSPPPTTVAAAACTFTIRAPHVLNPCAWNGYVTVYTATATATQTIDCQGCTAVHIQNRLYACPMHPAFPVTTAATPATQYAAVCSATPTAAVAPL</sequence>
<accession>A0ABP0AUS2</accession>
<name>A0ABP0AUS2_9PEZI</name>
<keyword evidence="2" id="KW-0732">Signal</keyword>
<evidence type="ECO:0000256" key="1">
    <source>
        <dbReference type="SAM" id="MobiDB-lite"/>
    </source>
</evidence>
<feature type="compositionally biased region" description="Pro residues" evidence="1">
    <location>
        <begin position="59"/>
        <end position="78"/>
    </location>
</feature>
<protein>
    <submittedName>
        <fullName evidence="3">Uncharacterized protein</fullName>
    </submittedName>
</protein>
<comment type="caution">
    <text evidence="3">The sequence shown here is derived from an EMBL/GenBank/DDBJ whole genome shotgun (WGS) entry which is preliminary data.</text>
</comment>
<reference evidence="3 4" key="1">
    <citation type="submission" date="2024-01" db="EMBL/GenBank/DDBJ databases">
        <authorList>
            <person name="Allen C."/>
            <person name="Tagirdzhanova G."/>
        </authorList>
    </citation>
    <scope>NUCLEOTIDE SEQUENCE [LARGE SCALE GENOMIC DNA]</scope>
</reference>
<keyword evidence="4" id="KW-1185">Reference proteome</keyword>
<feature type="compositionally biased region" description="Pro residues" evidence="1">
    <location>
        <begin position="32"/>
        <end position="45"/>
    </location>
</feature>
<gene>
    <name evidence="3" type="ORF">SCUCBS95973_000940</name>
</gene>
<feature type="compositionally biased region" description="Low complexity" evidence="1">
    <location>
        <begin position="96"/>
        <end position="108"/>
    </location>
</feature>
<feature type="signal peptide" evidence="2">
    <location>
        <begin position="1"/>
        <end position="20"/>
    </location>
</feature>
<feature type="region of interest" description="Disordered" evidence="1">
    <location>
        <begin position="23"/>
        <end position="108"/>
    </location>
</feature>
<evidence type="ECO:0000313" key="4">
    <source>
        <dbReference type="Proteomes" id="UP001642405"/>
    </source>
</evidence>
<evidence type="ECO:0000313" key="3">
    <source>
        <dbReference type="EMBL" id="CAK7210884.1"/>
    </source>
</evidence>
<proteinExistence type="predicted"/>
<organism evidence="3 4">
    <name type="scientific">Sporothrix curviconia</name>
    <dbReference type="NCBI Taxonomy" id="1260050"/>
    <lineage>
        <taxon>Eukaryota</taxon>
        <taxon>Fungi</taxon>
        <taxon>Dikarya</taxon>
        <taxon>Ascomycota</taxon>
        <taxon>Pezizomycotina</taxon>
        <taxon>Sordariomycetes</taxon>
        <taxon>Sordariomycetidae</taxon>
        <taxon>Ophiostomatales</taxon>
        <taxon>Ophiostomataceae</taxon>
        <taxon>Sporothrix</taxon>
    </lineage>
</organism>
<dbReference type="EMBL" id="CAWUHB010000003">
    <property type="protein sequence ID" value="CAK7210884.1"/>
    <property type="molecule type" value="Genomic_DNA"/>
</dbReference>
<dbReference type="Proteomes" id="UP001642405">
    <property type="component" value="Unassembled WGS sequence"/>
</dbReference>
<evidence type="ECO:0000256" key="2">
    <source>
        <dbReference type="SAM" id="SignalP"/>
    </source>
</evidence>